<evidence type="ECO:0000313" key="3">
    <source>
        <dbReference type="EMBL" id="MDZ5454989.1"/>
    </source>
</evidence>
<dbReference type="Proteomes" id="UP001293718">
    <property type="component" value="Unassembled WGS sequence"/>
</dbReference>
<reference evidence="3 4" key="1">
    <citation type="submission" date="2023-11" db="EMBL/GenBank/DDBJ databases">
        <title>Draft genome of Azohydromonas lata strain H1 (DSM1123), a polyhydroxyalkanoate producer.</title>
        <authorList>
            <person name="Traversa D."/>
            <person name="D'Addabbo P."/>
            <person name="Pazzani C."/>
            <person name="Manzari C."/>
            <person name="Chiara M."/>
            <person name="Scrascia M."/>
        </authorList>
    </citation>
    <scope>NUCLEOTIDE SEQUENCE [LARGE SCALE GENOMIC DNA]</scope>
    <source>
        <strain evidence="3 4">H1</strain>
        <plasmid evidence="3">unnamed</plasmid>
    </source>
</reference>
<evidence type="ECO:0000313" key="4">
    <source>
        <dbReference type="Proteomes" id="UP001293718"/>
    </source>
</evidence>
<feature type="region of interest" description="Disordered" evidence="2">
    <location>
        <begin position="1"/>
        <end position="20"/>
    </location>
</feature>
<protein>
    <recommendedName>
        <fullName evidence="5">Tyr recombinase domain-containing protein</fullName>
    </recommendedName>
</protein>
<sequence length="322" mass="35321">MPRKTCPPQRIQPEPKMKQHTVEQAREMLASVLDGESFSAAGKRHGLCRSTAEREVKALVRLAFAGSGAGTEFQHQAAASLKGLRQHRALVMQAVRGFDADKAPRIRTWNIDARDIAEGAERLRTRSCNAARDVALLYVLFTTGAKPVEIARLQVCDYLQADGGIRRRSTLRPEASVNGRSRPLFFTSERACLAIDGYLHQRLQRQHGVGKAASAYRGLDPASPLFLTDDGRRFELRCRSRTDTRATCRLMSATFHAIIQRAGWPGLTTQAVRCMVARRLLDKGTTPMQAAQLLGLAGPAGVRRLIGPTQATALDAAVEELA</sequence>
<accession>A0ABU5I825</accession>
<dbReference type="RefSeq" id="WP_322464089.1">
    <property type="nucleotide sequence ID" value="NZ_JAXOJX010000001.1"/>
</dbReference>
<gene>
    <name evidence="3" type="ORF">SM757_00240</name>
</gene>
<dbReference type="Gene3D" id="1.10.443.10">
    <property type="entry name" value="Intergrase catalytic core"/>
    <property type="match status" value="1"/>
</dbReference>
<evidence type="ECO:0000256" key="2">
    <source>
        <dbReference type="SAM" id="MobiDB-lite"/>
    </source>
</evidence>
<dbReference type="EMBL" id="JAXOJX010000001">
    <property type="protein sequence ID" value="MDZ5454989.1"/>
    <property type="molecule type" value="Genomic_DNA"/>
</dbReference>
<keyword evidence="1" id="KW-0233">DNA recombination</keyword>
<proteinExistence type="predicted"/>
<organism evidence="3 4">
    <name type="scientific">Azohydromonas lata</name>
    <dbReference type="NCBI Taxonomy" id="45677"/>
    <lineage>
        <taxon>Bacteria</taxon>
        <taxon>Pseudomonadati</taxon>
        <taxon>Pseudomonadota</taxon>
        <taxon>Betaproteobacteria</taxon>
        <taxon>Burkholderiales</taxon>
        <taxon>Sphaerotilaceae</taxon>
        <taxon>Azohydromonas</taxon>
    </lineage>
</organism>
<dbReference type="InterPro" id="IPR011010">
    <property type="entry name" value="DNA_brk_join_enz"/>
</dbReference>
<keyword evidence="4" id="KW-1185">Reference proteome</keyword>
<name>A0ABU5I825_9BURK</name>
<dbReference type="InterPro" id="IPR013762">
    <property type="entry name" value="Integrase-like_cat_sf"/>
</dbReference>
<comment type="caution">
    <text evidence="3">The sequence shown here is derived from an EMBL/GenBank/DDBJ whole genome shotgun (WGS) entry which is preliminary data.</text>
</comment>
<evidence type="ECO:0000256" key="1">
    <source>
        <dbReference type="ARBA" id="ARBA00023172"/>
    </source>
</evidence>
<dbReference type="SUPFAM" id="SSF56349">
    <property type="entry name" value="DNA breaking-rejoining enzymes"/>
    <property type="match status" value="1"/>
</dbReference>
<keyword evidence="3" id="KW-0614">Plasmid</keyword>
<geneLocation type="plasmid" evidence="3">
    <name>unnamed</name>
</geneLocation>
<evidence type="ECO:0008006" key="5">
    <source>
        <dbReference type="Google" id="ProtNLM"/>
    </source>
</evidence>